<evidence type="ECO:0000256" key="1">
    <source>
        <dbReference type="ARBA" id="ARBA00004167"/>
    </source>
</evidence>
<comment type="subcellular location">
    <subcellularLocation>
        <location evidence="1">Membrane</location>
        <topology evidence="1">Single-pass membrane protein</topology>
    </subcellularLocation>
</comment>
<keyword evidence="5" id="KW-0732">Signal</keyword>
<feature type="signal peptide" evidence="5">
    <location>
        <begin position="1"/>
        <end position="20"/>
    </location>
</feature>
<feature type="domain" description="Protein kinase" evidence="6">
    <location>
        <begin position="479"/>
        <end position="833"/>
    </location>
</feature>
<dbReference type="PANTHER" id="PTHR24416">
    <property type="entry name" value="TYROSINE-PROTEIN KINASE RECEPTOR"/>
    <property type="match status" value="1"/>
</dbReference>
<dbReference type="EnsemblMetazoa" id="AAEL018341-RR">
    <property type="protein sequence ID" value="AAEL018341-PR"/>
    <property type="gene ID" value="AAEL018341"/>
</dbReference>
<dbReference type="OrthoDB" id="3256376at2759"/>
<dbReference type="InterPro" id="IPR050122">
    <property type="entry name" value="RTK"/>
</dbReference>
<reference evidence="7" key="2">
    <citation type="submission" date="2020-05" db="UniProtKB">
        <authorList>
            <consortium name="EnsemblMetazoa"/>
        </authorList>
    </citation>
    <scope>IDENTIFICATION</scope>
    <source>
        <strain evidence="7">LVP_AGWG</strain>
    </source>
</reference>
<dbReference type="Gene3D" id="3.30.200.20">
    <property type="entry name" value="Phosphorylase Kinase, domain 1"/>
    <property type="match status" value="1"/>
</dbReference>
<dbReference type="EnsemblMetazoa" id="AAEL018341-RE">
    <property type="protein sequence ID" value="AAEL018341-PE"/>
    <property type="gene ID" value="AAEL018341"/>
</dbReference>
<evidence type="ECO:0000313" key="7">
    <source>
        <dbReference type="EnsemblMetazoa" id="AAEL018341-PK"/>
    </source>
</evidence>
<keyword evidence="4" id="KW-0812">Transmembrane</keyword>
<evidence type="ECO:0000259" key="6">
    <source>
        <dbReference type="PROSITE" id="PS50011"/>
    </source>
</evidence>
<reference evidence="7 8" key="1">
    <citation type="submission" date="2017-06" db="EMBL/GenBank/DDBJ databases">
        <title>Aedes aegypti genome working group (AGWG) sequencing and assembly.</title>
        <authorList>
            <consortium name="Aedes aegypti Genome Working Group (AGWG)"/>
            <person name="Matthews B.J."/>
        </authorList>
    </citation>
    <scope>NUCLEOTIDE SEQUENCE [LARGE SCALE GENOMIC DNA]</scope>
    <source>
        <strain evidence="7 8">LVP_AGWG</strain>
    </source>
</reference>
<accession>A0A6I8TSN3</accession>
<dbReference type="CDD" id="cd00192">
    <property type="entry name" value="PTKc"/>
    <property type="match status" value="1"/>
</dbReference>
<dbReference type="EnsemblMetazoa" id="AAEL018341-RT">
    <property type="protein sequence ID" value="AAEL018341-PT"/>
    <property type="gene ID" value="AAEL018341"/>
</dbReference>
<evidence type="ECO:0000313" key="8">
    <source>
        <dbReference type="Proteomes" id="UP000008820"/>
    </source>
</evidence>
<name>A0A6I8TSN3_AEDAE</name>
<proteinExistence type="predicted"/>
<dbReference type="AlphaFoldDB" id="A0A6I8TSN3"/>
<dbReference type="PANTHER" id="PTHR24416:SF594">
    <property type="entry name" value="PROTEIN KINASE DOMAIN-CONTAINING PROTEIN"/>
    <property type="match status" value="1"/>
</dbReference>
<dbReference type="FunFam" id="1.10.510.10:FF:000677">
    <property type="entry name" value="Uncharacterized protein, isoform A"/>
    <property type="match status" value="1"/>
</dbReference>
<dbReference type="SUPFAM" id="SSF56112">
    <property type="entry name" value="Protein kinase-like (PK-like)"/>
    <property type="match status" value="1"/>
</dbReference>
<dbReference type="PROSITE" id="PS00109">
    <property type="entry name" value="PROTEIN_KINASE_TYR"/>
    <property type="match status" value="1"/>
</dbReference>
<dbReference type="EnsemblMetazoa" id="AAEL018341-RQ">
    <property type="protein sequence ID" value="AAEL018341-PQ"/>
    <property type="gene ID" value="AAEL018341"/>
</dbReference>
<evidence type="ECO:0000256" key="5">
    <source>
        <dbReference type="SAM" id="SignalP"/>
    </source>
</evidence>
<keyword evidence="8" id="KW-1185">Reference proteome</keyword>
<dbReference type="InterPro" id="IPR011009">
    <property type="entry name" value="Kinase-like_dom_sf"/>
</dbReference>
<keyword evidence="3" id="KW-0067">ATP-binding</keyword>
<dbReference type="EnsemblMetazoa" id="AAEL018341-RI">
    <property type="protein sequence ID" value="AAEL018341-PI"/>
    <property type="gene ID" value="AAEL018341"/>
</dbReference>
<dbReference type="Gene3D" id="1.10.510.10">
    <property type="entry name" value="Transferase(Phosphotransferase) domain 1"/>
    <property type="match status" value="1"/>
</dbReference>
<protein>
    <recommendedName>
        <fullName evidence="6">Protein kinase domain-containing protein</fullName>
    </recommendedName>
</protein>
<dbReference type="EnsemblMetazoa" id="AAEL018341-RJ">
    <property type="protein sequence ID" value="AAEL018341-PJ"/>
    <property type="gene ID" value="AAEL018341"/>
</dbReference>
<dbReference type="InterPro" id="IPR017441">
    <property type="entry name" value="Protein_kinase_ATP_BS"/>
</dbReference>
<keyword evidence="4" id="KW-1133">Transmembrane helix</keyword>
<dbReference type="EnsemblMetazoa" id="AAEL018341-RN">
    <property type="protein sequence ID" value="AAEL018341-PN"/>
    <property type="gene ID" value="AAEL018341"/>
</dbReference>
<dbReference type="Proteomes" id="UP000008820">
    <property type="component" value="Chromosome 2"/>
</dbReference>
<dbReference type="InterPro" id="IPR001245">
    <property type="entry name" value="Ser-Thr/Tyr_kinase_cat_dom"/>
</dbReference>
<dbReference type="EnsemblMetazoa" id="AAEL018341-RK">
    <property type="protein sequence ID" value="AAEL018341-PK"/>
    <property type="gene ID" value="AAEL018341"/>
</dbReference>
<evidence type="ECO:0000256" key="2">
    <source>
        <dbReference type="ARBA" id="ARBA00051243"/>
    </source>
</evidence>
<dbReference type="PROSITE" id="PS50011">
    <property type="entry name" value="PROTEIN_KINASE_DOM"/>
    <property type="match status" value="1"/>
</dbReference>
<dbReference type="EnsemblMetazoa" id="AAEL018341-RP">
    <property type="protein sequence ID" value="AAEL018341-PP"/>
    <property type="gene ID" value="AAEL018341"/>
</dbReference>
<dbReference type="GO" id="GO:0007169">
    <property type="term" value="P:cell surface receptor protein tyrosine kinase signaling pathway"/>
    <property type="evidence" value="ECO:0007669"/>
    <property type="project" value="TreeGrafter"/>
</dbReference>
<dbReference type="EnsemblMetazoa" id="AAEL018341-RS">
    <property type="protein sequence ID" value="AAEL018341-PS"/>
    <property type="gene ID" value="AAEL018341"/>
</dbReference>
<dbReference type="GO" id="GO:0005886">
    <property type="term" value="C:plasma membrane"/>
    <property type="evidence" value="ECO:0007669"/>
    <property type="project" value="TreeGrafter"/>
</dbReference>
<feature type="chain" id="PRO_5044634413" description="Protein kinase domain-containing protein" evidence="5">
    <location>
        <begin position="21"/>
        <end position="861"/>
    </location>
</feature>
<dbReference type="EnsemblMetazoa" id="AAEL018341-RH">
    <property type="protein sequence ID" value="AAEL018341-PH"/>
    <property type="gene ID" value="AAEL018341"/>
</dbReference>
<dbReference type="SMART" id="SM00219">
    <property type="entry name" value="TyrKc"/>
    <property type="match status" value="1"/>
</dbReference>
<dbReference type="Pfam" id="PF07714">
    <property type="entry name" value="PK_Tyr_Ser-Thr"/>
    <property type="match status" value="1"/>
</dbReference>
<keyword evidence="4" id="KW-0472">Membrane</keyword>
<comment type="catalytic activity">
    <reaction evidence="2">
        <text>L-tyrosyl-[protein] + ATP = O-phospho-L-tyrosyl-[protein] + ADP + H(+)</text>
        <dbReference type="Rhea" id="RHEA:10596"/>
        <dbReference type="Rhea" id="RHEA-COMP:10136"/>
        <dbReference type="Rhea" id="RHEA-COMP:20101"/>
        <dbReference type="ChEBI" id="CHEBI:15378"/>
        <dbReference type="ChEBI" id="CHEBI:30616"/>
        <dbReference type="ChEBI" id="CHEBI:46858"/>
        <dbReference type="ChEBI" id="CHEBI:61978"/>
        <dbReference type="ChEBI" id="CHEBI:456216"/>
        <dbReference type="EC" id="2.7.10.1"/>
    </reaction>
</comment>
<dbReference type="EnsemblMetazoa" id="AAEL018341-RG">
    <property type="protein sequence ID" value="AAEL018341-PG"/>
    <property type="gene ID" value="AAEL018341"/>
</dbReference>
<dbReference type="EnsemblMetazoa" id="AAEL018341-RO">
    <property type="protein sequence ID" value="AAEL018341-PO"/>
    <property type="gene ID" value="AAEL018341"/>
</dbReference>
<dbReference type="PROSITE" id="PS00107">
    <property type="entry name" value="PROTEIN_KINASE_ATP"/>
    <property type="match status" value="1"/>
</dbReference>
<dbReference type="InterPro" id="IPR008266">
    <property type="entry name" value="Tyr_kinase_AS"/>
</dbReference>
<dbReference type="GO" id="GO:0005524">
    <property type="term" value="F:ATP binding"/>
    <property type="evidence" value="ECO:0007669"/>
    <property type="project" value="UniProtKB-UniRule"/>
</dbReference>
<feature type="transmembrane region" description="Helical" evidence="4">
    <location>
        <begin position="396"/>
        <end position="418"/>
    </location>
</feature>
<gene>
    <name evidence="7" type="primary">5566523</name>
</gene>
<dbReference type="EnsemblMetazoa" id="AAEL018341-RL">
    <property type="protein sequence ID" value="AAEL018341-PL"/>
    <property type="gene ID" value="AAEL018341"/>
</dbReference>
<dbReference type="InterPro" id="IPR020635">
    <property type="entry name" value="Tyr_kinase_cat_dom"/>
</dbReference>
<evidence type="ECO:0000256" key="4">
    <source>
        <dbReference type="SAM" id="Phobius"/>
    </source>
</evidence>
<dbReference type="EnsemblMetazoa" id="AAEL018341-RF">
    <property type="protein sequence ID" value="AAEL018341-PF"/>
    <property type="gene ID" value="AAEL018341"/>
</dbReference>
<keyword evidence="3" id="KW-0547">Nucleotide-binding</keyword>
<dbReference type="GO" id="GO:0043235">
    <property type="term" value="C:receptor complex"/>
    <property type="evidence" value="ECO:0007669"/>
    <property type="project" value="TreeGrafter"/>
</dbReference>
<dbReference type="GO" id="GO:0004714">
    <property type="term" value="F:transmembrane receptor protein tyrosine kinase activity"/>
    <property type="evidence" value="ECO:0007669"/>
    <property type="project" value="UniProtKB-EC"/>
</dbReference>
<feature type="binding site" evidence="3">
    <location>
        <position position="513"/>
    </location>
    <ligand>
        <name>ATP</name>
        <dbReference type="ChEBI" id="CHEBI:30616"/>
    </ligand>
</feature>
<organism evidence="7 8">
    <name type="scientific">Aedes aegypti</name>
    <name type="common">Yellowfever mosquito</name>
    <name type="synonym">Culex aegypti</name>
    <dbReference type="NCBI Taxonomy" id="7159"/>
    <lineage>
        <taxon>Eukaryota</taxon>
        <taxon>Metazoa</taxon>
        <taxon>Ecdysozoa</taxon>
        <taxon>Arthropoda</taxon>
        <taxon>Hexapoda</taxon>
        <taxon>Insecta</taxon>
        <taxon>Pterygota</taxon>
        <taxon>Neoptera</taxon>
        <taxon>Endopterygota</taxon>
        <taxon>Diptera</taxon>
        <taxon>Nematocera</taxon>
        <taxon>Culicoidea</taxon>
        <taxon>Culicidae</taxon>
        <taxon>Culicinae</taxon>
        <taxon>Aedini</taxon>
        <taxon>Aedes</taxon>
        <taxon>Stegomyia</taxon>
    </lineage>
</organism>
<sequence>MESFTKTLVVATLLIGASRGLPTRILGELNISTIRANDLTNELQLNISWEPGRIEGYNLYDVKVWHVPTNTCMLQPTFFENQQDLTCAPIHIESESTSVLMPPNPLIFKKHECTIMAHCTYNITVLHLDYKWYSHQVYQVPECVDGVCSCYYKHQLPDITSATAITGNRLTVSWSLQYGNASVADLPADVELKYVEITVRHLQSAKRPWDGWDFTGKLSANDTGSWTHDVKNVTGSDGILLTRVRLYDSRRCFTEAEVITDSIFEEKPDPIQVPSDCSGLDCQCQAQKRASNFSVYTRMEGQHMVVNWDLELSANSASTEPSLVKLSLDDPLRRNVLTKAVPWHERPLLLNVAQIDAVGASFTLRSTMVDANGCELNALPLSVLVPASSSSQFHPIHLVMLAVVLIGLGGLLCGCIMLKRKQNPRRIKKNWRAGQDTANTHLQSGMIKMEENRLYTDWEIIEARAKGEADLLEVPHSCLRIGREIGKGAFGHVFIANASKLPHCNGPKLVAVKQLKKCPKRKPEFEEFLDEIAMMKQVGKHPNIVALLGCCTLKEPLTMIMEYIGCGDLLEYLRKIRAKHLARVACLDGKANMIHAETISLPRSSSNNSSSTVFGPMLKYMEAVHTSSSTSDTSYITQPETVLRPSLTGTMYTTLSGPNDSSREHSALEYLLDHKELHDFARQIACGMKHLEEKNITHRDLAARNILIDEKKTLKISDFGLSRTGIYVNTRNKKVPLRWLSIEAMRDHLYSSKSDVWAFGIVLWEIGTLGGYPYPTVSNHELLSFLHNGNRLDRPENCSAELYELMLHCWKAEPDDRPSFADIYKSLEPHRRIYIDFNEIEPTYVFPPTSDQIKKILVNNK</sequence>
<dbReference type="InterPro" id="IPR000719">
    <property type="entry name" value="Prot_kinase_dom"/>
</dbReference>
<dbReference type="EnsemblMetazoa" id="AAEL018341-RD">
    <property type="protein sequence ID" value="AAEL018341-PD"/>
    <property type="gene ID" value="AAEL018341"/>
</dbReference>
<evidence type="ECO:0000256" key="3">
    <source>
        <dbReference type="PROSITE-ProRule" id="PRU10141"/>
    </source>
</evidence>
<dbReference type="EnsemblMetazoa" id="AAEL018341-RC">
    <property type="protein sequence ID" value="AAEL018341-PC"/>
    <property type="gene ID" value="AAEL018341"/>
</dbReference>